<evidence type="ECO:0000313" key="3">
    <source>
        <dbReference type="MGI" id="MGI:3642594"/>
    </source>
</evidence>
<dbReference type="EMBL" id="AK081324">
    <property type="protein sequence ID" value="BAC38195.1"/>
    <property type="molecule type" value="mRNA"/>
</dbReference>
<dbReference type="MGI" id="MGI:3642594">
    <property type="gene designation" value="Gm9932"/>
</dbReference>
<reference evidence="2" key="8">
    <citation type="journal article" date="2005" name="Science">
        <title>Antisense Transcription in the Mammalian Transcriptome.</title>
        <authorList>
            <consortium name="RIKEN Genome Exploration Research Group and Genome Science Group (Genome Network Project Core Group) and the FANTOM Consortium"/>
        </authorList>
    </citation>
    <scope>NUCLEOTIDE SEQUENCE</scope>
    <source>
        <strain evidence="2">C57BL/6J</strain>
        <tissue evidence="2">Head</tissue>
    </source>
</reference>
<evidence type="ECO:0000313" key="2">
    <source>
        <dbReference type="EMBL" id="BAC38195.1"/>
    </source>
</evidence>
<protein>
    <submittedName>
        <fullName evidence="2">Uncharacterized protein</fullName>
    </submittedName>
</protein>
<organism evidence="2">
    <name type="scientific">Mus musculus</name>
    <name type="common">Mouse</name>
    <dbReference type="NCBI Taxonomy" id="10090"/>
    <lineage>
        <taxon>Eukaryota</taxon>
        <taxon>Metazoa</taxon>
        <taxon>Chordata</taxon>
        <taxon>Craniata</taxon>
        <taxon>Vertebrata</taxon>
        <taxon>Euteleostomi</taxon>
        <taxon>Mammalia</taxon>
        <taxon>Eutheria</taxon>
        <taxon>Euarchontoglires</taxon>
        <taxon>Glires</taxon>
        <taxon>Rodentia</taxon>
        <taxon>Myomorpha</taxon>
        <taxon>Muroidea</taxon>
        <taxon>Muridae</taxon>
        <taxon>Murinae</taxon>
        <taxon>Mus</taxon>
        <taxon>Mus</taxon>
    </lineage>
</organism>
<reference evidence="2" key="6">
    <citation type="submission" date="2002-04" db="EMBL/GenBank/DDBJ databases">
        <authorList>
            <person name="Adachi J."/>
            <person name="Aizawa K."/>
            <person name="Akimura T."/>
            <person name="Arakawa T."/>
            <person name="Bono H."/>
            <person name="Carninci P."/>
            <person name="Fukuda S."/>
            <person name="Furuno M."/>
            <person name="Hanagaki T."/>
            <person name="Hara A."/>
            <person name="Hashizume W."/>
            <person name="Hayashida K."/>
            <person name="Hayatsu N."/>
            <person name="Hiramoto K."/>
            <person name="Hiraoka T."/>
            <person name="Hirozane T."/>
            <person name="Hori F."/>
            <person name="Imotani K."/>
            <person name="Ishii Y."/>
            <person name="Itoh M."/>
            <person name="Kagawa I."/>
            <person name="Kasukawa T."/>
            <person name="Katoh H."/>
            <person name="Kawai J."/>
            <person name="Kojima Y."/>
            <person name="Kondo S."/>
            <person name="Konno H."/>
            <person name="Kouda M."/>
            <person name="Koya S."/>
            <person name="Kurihara C."/>
            <person name="Matsuyama T."/>
            <person name="Miyazaki A."/>
            <person name="Murata M."/>
            <person name="Nakamura M."/>
            <person name="Nishi K."/>
            <person name="Nomura K."/>
            <person name="Numazaki R."/>
            <person name="Ohno M."/>
            <person name="Ohsato N."/>
            <person name="Okazaki Y."/>
            <person name="Saito R."/>
            <person name="Saitoh H."/>
            <person name="Sakai C."/>
            <person name="Sakai K."/>
            <person name="Sakazume N."/>
            <person name="Sano H."/>
            <person name="Sasaki D."/>
            <person name="Shibata K."/>
            <person name="Shinagawa A."/>
            <person name="Shiraki T."/>
            <person name="Sogabe Y."/>
            <person name="Tagami M."/>
            <person name="Tagawa A."/>
            <person name="Takahashi F."/>
            <person name="Takaku-Akahira S."/>
            <person name="Takeda Y."/>
            <person name="Tanaka T."/>
            <person name="Tomaru A."/>
            <person name="Toya T."/>
            <person name="Yasunishi A."/>
            <person name="Muramatsu M."/>
            <person name="Hayashizaki Y."/>
        </authorList>
    </citation>
    <scope>NUCLEOTIDE SEQUENCE</scope>
    <source>
        <strain evidence="2">C57BL/6J</strain>
        <tissue evidence="2">Head</tissue>
    </source>
</reference>
<accession>Q8C4S4</accession>
<reference evidence="2" key="5">
    <citation type="journal article" date="2002" name="Nature">
        <title>Analysis of the mouse transcriptome based on functional annotation of 60,770 full-length cDNAs.</title>
        <authorList>
            <consortium name="The FANTOM Consortium and the RIKEN Genome Exploration Research Group Phase I and II Team"/>
        </authorList>
    </citation>
    <scope>NUCLEOTIDE SEQUENCE</scope>
    <source>
        <strain evidence="2">C57BL/6J</strain>
        <tissue evidence="2">Head</tissue>
    </source>
</reference>
<name>Q8C4S4_MOUSE</name>
<reference evidence="2" key="3">
    <citation type="journal article" date="2000" name="Genome Res.">
        <title>RIKEN integrated sequence analysis (RISA) system--384-format sequencing pipeline with 384 multicapillary sequencer.</title>
        <authorList>
            <person name="Shibata K."/>
            <person name="Itoh M."/>
            <person name="Aizawa K."/>
            <person name="Nagaoka S."/>
            <person name="Sasaki N."/>
            <person name="Carninci P."/>
            <person name="Konno H."/>
            <person name="Akiyama J."/>
            <person name="Nishi K."/>
            <person name="Kitsunai T."/>
            <person name="Tashiro H."/>
            <person name="Itoh M."/>
            <person name="Sumi N."/>
            <person name="Ishii Y."/>
            <person name="Nakamura S."/>
            <person name="Hazama M."/>
            <person name="Nishine T."/>
            <person name="Harada A."/>
            <person name="Yamamoto R."/>
            <person name="Matsumoto H."/>
            <person name="Sakaguchi S."/>
            <person name="Ikegami T."/>
            <person name="Kashiwagi K."/>
            <person name="Fujiwake S."/>
            <person name="Inoue K."/>
            <person name="Togawa Y."/>
            <person name="Izawa M."/>
            <person name="Ohara E."/>
            <person name="Watahiki M."/>
            <person name="Yoneda Y."/>
            <person name="Ishikawa T."/>
            <person name="Ozawa K."/>
            <person name="Tanaka T."/>
            <person name="Matsuura S."/>
            <person name="Kawai J."/>
            <person name="Okazaki Y."/>
            <person name="Muramatsu M."/>
            <person name="Inoue Y."/>
            <person name="Kira A."/>
            <person name="Hayashizaki Y."/>
        </authorList>
    </citation>
    <scope>NUCLEOTIDE SEQUENCE</scope>
    <source>
        <strain evidence="2">C57BL/6J</strain>
        <tissue evidence="2">Head</tissue>
    </source>
</reference>
<reference evidence="2" key="7">
    <citation type="journal article" date="2005" name="Science">
        <title>The Transcriptional Landscape of the Mammalian Genome.</title>
        <authorList>
            <consortium name="The FANTOM Consortium"/>
            <consortium name="Riken Genome Exploration Research Group and Genome Science Group (Genome Network Project Core Group)"/>
        </authorList>
    </citation>
    <scope>NUCLEOTIDE SEQUENCE</scope>
    <source>
        <strain evidence="2">C57BL/6J</strain>
        <tissue evidence="2">Head</tissue>
    </source>
</reference>
<reference evidence="2" key="2">
    <citation type="journal article" date="2000" name="Genome Res.">
        <title>Normalization and subtraction of cap-trapper-selected cDNAs to prepare full-length cDNA libraries for rapid discovery of new genes.</title>
        <authorList>
            <person name="Carninci P."/>
            <person name="Shibata Y."/>
            <person name="Hayatsu N."/>
            <person name="Sugahara Y."/>
            <person name="Shibata K."/>
            <person name="Itoh M."/>
            <person name="Konno H."/>
            <person name="Okazaki Y."/>
            <person name="Muramatsu M."/>
            <person name="Hayashizaki Y."/>
        </authorList>
    </citation>
    <scope>NUCLEOTIDE SEQUENCE</scope>
    <source>
        <strain evidence="2">C57BL/6J</strain>
        <tissue evidence="2">Head</tissue>
    </source>
</reference>
<reference evidence="2" key="1">
    <citation type="journal article" date="1999" name="Methods Enzymol.">
        <title>High-efficiency full-length cDNA cloning.</title>
        <authorList>
            <person name="Carninci P."/>
            <person name="Hayashizaki Y."/>
        </authorList>
    </citation>
    <scope>NUCLEOTIDE SEQUENCE</scope>
    <source>
        <strain evidence="2">C57BL/6J</strain>
        <tissue evidence="2">Head</tissue>
    </source>
</reference>
<dbReference type="AGR" id="MGI:3642594"/>
<dbReference type="AlphaFoldDB" id="Q8C4S4"/>
<keyword evidence="1" id="KW-1133">Transmembrane helix</keyword>
<keyword evidence="1" id="KW-0812">Transmembrane</keyword>
<proteinExistence type="evidence at transcript level"/>
<evidence type="ECO:0000256" key="1">
    <source>
        <dbReference type="SAM" id="Phobius"/>
    </source>
</evidence>
<feature type="transmembrane region" description="Helical" evidence="1">
    <location>
        <begin position="41"/>
        <end position="59"/>
    </location>
</feature>
<sequence>MPANLSSQRLTEEGTHSRTHAHALLLARKYTGEERGPYETFLVFLLLHFFVCFWNILFFPTSLTRNFSSVFLSCCSPLSGTPEAGAVCPSFLMGALRGRGGAQEGLRVL</sequence>
<reference evidence="2" key="4">
    <citation type="journal article" date="2001" name="Nature">
        <title>Functional annotation of a full-length mouse cDNA collection.</title>
        <authorList>
            <consortium name="The RIKEN Genome Exploration Research Group Phase II Team and the FANTOM Consortium"/>
        </authorList>
    </citation>
    <scope>NUCLEOTIDE SEQUENCE</scope>
    <source>
        <strain evidence="2">C57BL/6J</strain>
        <tissue evidence="2">Head</tissue>
    </source>
</reference>
<gene>
    <name evidence="3" type="primary">Gm9932</name>
</gene>
<keyword evidence="1" id="KW-0472">Membrane</keyword>